<protein>
    <submittedName>
        <fullName evidence="3">TolC family protein</fullName>
    </submittedName>
</protein>
<dbReference type="Proteomes" id="UP000490980">
    <property type="component" value="Unassembled WGS sequence"/>
</dbReference>
<comment type="caution">
    <text evidence="3">The sequence shown here is derived from an EMBL/GenBank/DDBJ whole genome shotgun (WGS) entry which is preliminary data.</text>
</comment>
<dbReference type="PANTHER" id="PTHR30203:SF24">
    <property type="entry name" value="BLR4935 PROTEIN"/>
    <property type="match status" value="1"/>
</dbReference>
<keyword evidence="4" id="KW-1185">Reference proteome</keyword>
<evidence type="ECO:0000313" key="4">
    <source>
        <dbReference type="Proteomes" id="UP000490980"/>
    </source>
</evidence>
<dbReference type="AlphaFoldDB" id="A0A7X5ZID9"/>
<comment type="similarity">
    <text evidence="1">Belongs to the outer membrane factor (OMF) (TC 1.B.17) family.</text>
</comment>
<dbReference type="PANTHER" id="PTHR30203">
    <property type="entry name" value="OUTER MEMBRANE CATION EFFLUX PROTEIN"/>
    <property type="match status" value="1"/>
</dbReference>
<dbReference type="EMBL" id="JAARLZ010000005">
    <property type="protein sequence ID" value="NII06772.1"/>
    <property type="molecule type" value="Genomic_DNA"/>
</dbReference>
<evidence type="ECO:0000313" key="3">
    <source>
        <dbReference type="EMBL" id="NII06772.1"/>
    </source>
</evidence>
<name>A0A7X5ZID9_9GAMM</name>
<dbReference type="SUPFAM" id="SSF56954">
    <property type="entry name" value="Outer membrane efflux proteins (OEP)"/>
    <property type="match status" value="1"/>
</dbReference>
<keyword evidence="2" id="KW-0732">Signal</keyword>
<gene>
    <name evidence="3" type="ORF">HBF25_10280</name>
</gene>
<dbReference type="InterPro" id="IPR003423">
    <property type="entry name" value="OMP_efflux"/>
</dbReference>
<dbReference type="RefSeq" id="WP_166948057.1">
    <property type="nucleotide sequence ID" value="NZ_JAARLZ010000005.1"/>
</dbReference>
<dbReference type="Pfam" id="PF02321">
    <property type="entry name" value="OEP"/>
    <property type="match status" value="2"/>
</dbReference>
<evidence type="ECO:0000256" key="1">
    <source>
        <dbReference type="ARBA" id="ARBA00007613"/>
    </source>
</evidence>
<feature type="signal peptide" evidence="2">
    <location>
        <begin position="1"/>
        <end position="22"/>
    </location>
</feature>
<dbReference type="GO" id="GO:0015562">
    <property type="term" value="F:efflux transmembrane transporter activity"/>
    <property type="evidence" value="ECO:0007669"/>
    <property type="project" value="InterPro"/>
</dbReference>
<organism evidence="3 4">
    <name type="scientific">Luteibacter anthropi</name>
    <dbReference type="NCBI Taxonomy" id="564369"/>
    <lineage>
        <taxon>Bacteria</taxon>
        <taxon>Pseudomonadati</taxon>
        <taxon>Pseudomonadota</taxon>
        <taxon>Gammaproteobacteria</taxon>
        <taxon>Lysobacterales</taxon>
        <taxon>Rhodanobacteraceae</taxon>
        <taxon>Luteibacter</taxon>
    </lineage>
</organism>
<reference evidence="3 4" key="1">
    <citation type="submission" date="2020-03" db="EMBL/GenBank/DDBJ databases">
        <authorList>
            <person name="Lai Q."/>
        </authorList>
    </citation>
    <scope>NUCLEOTIDE SEQUENCE [LARGE SCALE GENOMIC DNA]</scope>
    <source>
        <strain evidence="3 4">CCUG 25036</strain>
    </source>
</reference>
<dbReference type="Gene3D" id="1.20.1600.10">
    <property type="entry name" value="Outer membrane efflux proteins (OEP)"/>
    <property type="match status" value="1"/>
</dbReference>
<proteinExistence type="inferred from homology"/>
<feature type="chain" id="PRO_5031423616" evidence="2">
    <location>
        <begin position="23"/>
        <end position="414"/>
    </location>
</feature>
<dbReference type="InterPro" id="IPR010131">
    <property type="entry name" value="MdtP/NodT-like"/>
</dbReference>
<accession>A0A7X5ZID9</accession>
<evidence type="ECO:0000256" key="2">
    <source>
        <dbReference type="SAM" id="SignalP"/>
    </source>
</evidence>
<sequence length="414" mass="44573">MFQLRNAALGAVCAFLAATATAGPAAPLPLRDTVRNLWASSPQVQAAQAELEAARARARAAAQPVYNPTLNLDGENADVDRRTVGASLAVDVTGKRRARMAESDAEVRAREAAYTLQRRDIAAGWLKAWSMAILSTAQEDLGRKRVELMRRFDELAARRLSVGDISSPERDLAGLALGEAQVQQAALAGQRASAFAALASFGENERDLPGLPQDLPPRADTIQPLAADERPELIQARAEQERAEAGVTVAQRARLPDPTFSLTGGQVRSGARTDRVIGVSVSIPLPVLNTGRADIDAARANADAAYATRRAERLRVDASLHQNAATYEALRAASEAFRRGRANAFEERANTLERLWQSGEIGTSDYLVQLKQSLDTALAGLALESQAWQAWFDYLATAGRLTDWIDGPSQDASR</sequence>